<dbReference type="PANTHER" id="PTHR42939">
    <property type="entry name" value="ABC TRANSPORTER ATP-BINDING PROTEIN ALBC-RELATED"/>
    <property type="match status" value="1"/>
</dbReference>
<evidence type="ECO:0000256" key="1">
    <source>
        <dbReference type="ARBA" id="ARBA00022448"/>
    </source>
</evidence>
<keyword evidence="6" id="KW-1185">Reference proteome</keyword>
<organism evidence="5 6">
    <name type="scientific">Lacticaseibacillus yichunensis</name>
    <dbReference type="NCBI Taxonomy" id="2486015"/>
    <lineage>
        <taxon>Bacteria</taxon>
        <taxon>Bacillati</taxon>
        <taxon>Bacillota</taxon>
        <taxon>Bacilli</taxon>
        <taxon>Lactobacillales</taxon>
        <taxon>Lactobacillaceae</taxon>
        <taxon>Lacticaseibacillus</taxon>
    </lineage>
</organism>
<keyword evidence="1" id="KW-0813">Transport</keyword>
<dbReference type="PROSITE" id="PS50893">
    <property type="entry name" value="ABC_TRANSPORTER_2"/>
    <property type="match status" value="1"/>
</dbReference>
<keyword evidence="3 5" id="KW-0067">ATP-binding</keyword>
<dbReference type="Proteomes" id="UP001597192">
    <property type="component" value="Unassembled WGS sequence"/>
</dbReference>
<dbReference type="SMART" id="SM00382">
    <property type="entry name" value="AAA"/>
    <property type="match status" value="1"/>
</dbReference>
<dbReference type="InterPro" id="IPR017871">
    <property type="entry name" value="ABC_transporter-like_CS"/>
</dbReference>
<evidence type="ECO:0000256" key="2">
    <source>
        <dbReference type="ARBA" id="ARBA00022741"/>
    </source>
</evidence>
<dbReference type="EMBL" id="JBHTOG010000011">
    <property type="protein sequence ID" value="MFD1431565.1"/>
    <property type="molecule type" value="Genomic_DNA"/>
</dbReference>
<evidence type="ECO:0000313" key="6">
    <source>
        <dbReference type="Proteomes" id="UP001597192"/>
    </source>
</evidence>
<dbReference type="Pfam" id="PF00005">
    <property type="entry name" value="ABC_tran"/>
    <property type="match status" value="1"/>
</dbReference>
<gene>
    <name evidence="5" type="ORF">ACFQ47_02540</name>
</gene>
<feature type="domain" description="ABC transporter" evidence="4">
    <location>
        <begin position="4"/>
        <end position="213"/>
    </location>
</feature>
<dbReference type="InterPro" id="IPR003593">
    <property type="entry name" value="AAA+_ATPase"/>
</dbReference>
<dbReference type="SUPFAM" id="SSF52540">
    <property type="entry name" value="P-loop containing nucleoside triphosphate hydrolases"/>
    <property type="match status" value="1"/>
</dbReference>
<proteinExistence type="predicted"/>
<dbReference type="PROSITE" id="PS00211">
    <property type="entry name" value="ABC_TRANSPORTER_1"/>
    <property type="match status" value="1"/>
</dbReference>
<evidence type="ECO:0000256" key="3">
    <source>
        <dbReference type="ARBA" id="ARBA00022840"/>
    </source>
</evidence>
<evidence type="ECO:0000259" key="4">
    <source>
        <dbReference type="PROSITE" id="PS50893"/>
    </source>
</evidence>
<name>A0ABW4CP58_9LACO</name>
<accession>A0ABW4CP58</accession>
<comment type="caution">
    <text evidence="5">The sequence shown here is derived from an EMBL/GenBank/DDBJ whole genome shotgun (WGS) entry which is preliminary data.</text>
</comment>
<dbReference type="PANTHER" id="PTHR42939:SF1">
    <property type="entry name" value="ABC TRANSPORTER ATP-BINDING PROTEIN ALBC-RELATED"/>
    <property type="match status" value="1"/>
</dbReference>
<evidence type="ECO:0000313" key="5">
    <source>
        <dbReference type="EMBL" id="MFD1431565.1"/>
    </source>
</evidence>
<sequence length="213" mass="23866">MTEVILEHVSKHFHKQVILNDISYTFEGGRIYGLRGKNGVGKTMILRAIAGLIKTQGKIEINGVQLGEKFDFPPDMGLLIENNELLPDYTAKQNLEILAKIKRVADDKMISNALVRVGLDPNDKRKVRHFSLGMRQRLAIAQAIFERPQLIFLDEPTNALDTDGVTEIKALLEEERDRGALIIIASHITEDLNELADTILMIQGGQIIEEISL</sequence>
<dbReference type="Gene3D" id="3.40.50.300">
    <property type="entry name" value="P-loop containing nucleotide triphosphate hydrolases"/>
    <property type="match status" value="1"/>
</dbReference>
<dbReference type="RefSeq" id="WP_125696901.1">
    <property type="nucleotide sequence ID" value="NZ_JBHTOG010000011.1"/>
</dbReference>
<dbReference type="InterPro" id="IPR051782">
    <property type="entry name" value="ABC_Transporter_VariousFunc"/>
</dbReference>
<keyword evidence="2" id="KW-0547">Nucleotide-binding</keyword>
<dbReference type="GO" id="GO:0005524">
    <property type="term" value="F:ATP binding"/>
    <property type="evidence" value="ECO:0007669"/>
    <property type="project" value="UniProtKB-KW"/>
</dbReference>
<reference evidence="6" key="1">
    <citation type="journal article" date="2019" name="Int. J. Syst. Evol. Microbiol.">
        <title>The Global Catalogue of Microorganisms (GCM) 10K type strain sequencing project: providing services to taxonomists for standard genome sequencing and annotation.</title>
        <authorList>
            <consortium name="The Broad Institute Genomics Platform"/>
            <consortium name="The Broad Institute Genome Sequencing Center for Infectious Disease"/>
            <person name="Wu L."/>
            <person name="Ma J."/>
        </authorList>
    </citation>
    <scope>NUCLEOTIDE SEQUENCE [LARGE SCALE GENOMIC DNA]</scope>
    <source>
        <strain evidence="6">CCM 8947</strain>
    </source>
</reference>
<dbReference type="InterPro" id="IPR027417">
    <property type="entry name" value="P-loop_NTPase"/>
</dbReference>
<protein>
    <submittedName>
        <fullName evidence="5">ATP-binding cassette domain-containing protein</fullName>
    </submittedName>
</protein>
<dbReference type="InterPro" id="IPR003439">
    <property type="entry name" value="ABC_transporter-like_ATP-bd"/>
</dbReference>